<accession>A0A369AIA9</accession>
<evidence type="ECO:0000256" key="1">
    <source>
        <dbReference type="SAM" id="SignalP"/>
    </source>
</evidence>
<evidence type="ECO:0000313" key="3">
    <source>
        <dbReference type="Proteomes" id="UP000253034"/>
    </source>
</evidence>
<sequence>MLVFIIMVSLFAATSYADDDIPLDKAEVAGQSAETQEKVIEDFITVTRPEDNETTDNRLFVVCGVTKYEGIIVELKKFNFRDNKYESITVDGESSWLIGDGGFFAKEIELDEGVNRIKFIAYKDAEPEVKQVSVFKVMVKKNIKKQIKDGMDNKLINII</sequence>
<dbReference type="Proteomes" id="UP000253034">
    <property type="component" value="Unassembled WGS sequence"/>
</dbReference>
<reference evidence="2 3" key="1">
    <citation type="submission" date="2018-07" db="EMBL/GenBank/DDBJ databases">
        <title>Genomic Encyclopedia of Type Strains, Phase IV (KMG-IV): sequencing the most valuable type-strain genomes for metagenomic binning, comparative biology and taxonomic classification.</title>
        <authorList>
            <person name="Goeker M."/>
        </authorList>
    </citation>
    <scope>NUCLEOTIDE SEQUENCE [LARGE SCALE GENOMIC DNA]</scope>
    <source>
        <strain evidence="2 3">DSM 27016</strain>
    </source>
</reference>
<keyword evidence="3" id="KW-1185">Reference proteome</keyword>
<dbReference type="EMBL" id="QPJT01000039">
    <property type="protein sequence ID" value="RCX09090.1"/>
    <property type="molecule type" value="Genomic_DNA"/>
</dbReference>
<gene>
    <name evidence="2" type="ORF">DFR58_13929</name>
</gene>
<dbReference type="Gene3D" id="2.60.40.10">
    <property type="entry name" value="Immunoglobulins"/>
    <property type="match status" value="1"/>
</dbReference>
<dbReference type="OrthoDB" id="2082962at2"/>
<comment type="caution">
    <text evidence="2">The sequence shown here is derived from an EMBL/GenBank/DDBJ whole genome shotgun (WGS) entry which is preliminary data.</text>
</comment>
<organism evidence="2 3">
    <name type="scientific">Anaerobacterium chartisolvens</name>
    <dbReference type="NCBI Taxonomy" id="1297424"/>
    <lineage>
        <taxon>Bacteria</taxon>
        <taxon>Bacillati</taxon>
        <taxon>Bacillota</taxon>
        <taxon>Clostridia</taxon>
        <taxon>Eubacteriales</taxon>
        <taxon>Oscillospiraceae</taxon>
        <taxon>Anaerobacterium</taxon>
    </lineage>
</organism>
<dbReference type="InterPro" id="IPR013783">
    <property type="entry name" value="Ig-like_fold"/>
</dbReference>
<feature type="chain" id="PRO_5039552664" evidence="1">
    <location>
        <begin position="18"/>
        <end position="159"/>
    </location>
</feature>
<evidence type="ECO:0000313" key="2">
    <source>
        <dbReference type="EMBL" id="RCX09090.1"/>
    </source>
</evidence>
<dbReference type="AlphaFoldDB" id="A0A369AIA9"/>
<protein>
    <submittedName>
        <fullName evidence="2">Uncharacterized protein</fullName>
    </submittedName>
</protein>
<proteinExistence type="predicted"/>
<keyword evidence="1" id="KW-0732">Signal</keyword>
<feature type="signal peptide" evidence="1">
    <location>
        <begin position="1"/>
        <end position="17"/>
    </location>
</feature>
<name>A0A369AIA9_9FIRM</name>